<sequence length="398" mass="41417">MTTDQAWEERPARRSRPAPHRPGGPATATAAPVRHYVVLSRLPVAVFTWLPYVVGGLLAPGLTWAGWALLVAAGTLLQAFACHVNDVTDVASDRINPARVRSPLVRGEVTPAVVAGWAATEAAVLVAADWAFAHGAAARVGLAGVVVLTAWLNILQKAQGPGSPLLWDYLFGVAMAAPLPLVALARGVRPGAAACLMAVAFLFHMVATNSSVGNLKDIATDRSAGSRTTALVLGVHPTRDGAFHFPRRYLAFVLSAQAGVVAAVTAATAVLAADGWTARQTWLASAADVLAMASTVGLARLLRGAGPFADVSRSELSAPSRRGQLPPGWLRNGGWSFGNTLAFLLGCAAVLPGRSAALMASAVAAWFAAVLALARLRAVHTRRAARRSARTMAEGRRP</sequence>
<feature type="transmembrane region" description="Helical" evidence="6">
    <location>
        <begin position="136"/>
        <end position="154"/>
    </location>
</feature>
<dbReference type="STRING" id="235985.SAMN05414137_120172"/>
<dbReference type="GO" id="GO:0016765">
    <property type="term" value="F:transferase activity, transferring alkyl or aryl (other than methyl) groups"/>
    <property type="evidence" value="ECO:0007669"/>
    <property type="project" value="InterPro"/>
</dbReference>
<proteinExistence type="predicted"/>
<keyword evidence="3 6" id="KW-1133">Transmembrane helix</keyword>
<evidence type="ECO:0000256" key="6">
    <source>
        <dbReference type="SAM" id="Phobius"/>
    </source>
</evidence>
<dbReference type="InterPro" id="IPR000537">
    <property type="entry name" value="UbiA_prenyltransferase"/>
</dbReference>
<evidence type="ECO:0000256" key="4">
    <source>
        <dbReference type="ARBA" id="ARBA00023136"/>
    </source>
</evidence>
<feature type="transmembrane region" description="Helical" evidence="6">
    <location>
        <begin position="166"/>
        <end position="185"/>
    </location>
</feature>
<comment type="subcellular location">
    <subcellularLocation>
        <location evidence="1">Membrane</location>
        <topology evidence="1">Multi-pass membrane protein</topology>
    </subcellularLocation>
</comment>
<dbReference type="Gene3D" id="1.10.357.140">
    <property type="entry name" value="UbiA prenyltransferase"/>
    <property type="match status" value="1"/>
</dbReference>
<dbReference type="Proteomes" id="UP000183015">
    <property type="component" value="Unassembled WGS sequence"/>
</dbReference>
<evidence type="ECO:0000313" key="7">
    <source>
        <dbReference type="EMBL" id="SEM21076.1"/>
    </source>
</evidence>
<dbReference type="InterPro" id="IPR044878">
    <property type="entry name" value="UbiA_sf"/>
</dbReference>
<feature type="transmembrane region" description="Helical" evidence="6">
    <location>
        <begin position="249"/>
        <end position="270"/>
    </location>
</feature>
<dbReference type="OrthoDB" id="9803632at2"/>
<keyword evidence="2 6" id="KW-0812">Transmembrane</keyword>
<evidence type="ECO:0000256" key="3">
    <source>
        <dbReference type="ARBA" id="ARBA00022989"/>
    </source>
</evidence>
<dbReference type="RefSeq" id="WP_042446585.1">
    <property type="nucleotide sequence ID" value="NZ_BBPN01000011.1"/>
</dbReference>
<name>A0A1H7WHL3_STRJI</name>
<accession>A0A1H7WHL3</accession>
<feature type="transmembrane region" description="Helical" evidence="6">
    <location>
        <begin position="191"/>
        <end position="212"/>
    </location>
</feature>
<protein>
    <submittedName>
        <fullName evidence="7">4-hydroxybenzoate polyprenyltransferase</fullName>
    </submittedName>
</protein>
<dbReference type="EMBL" id="FOAZ01000020">
    <property type="protein sequence ID" value="SEM21076.1"/>
    <property type="molecule type" value="Genomic_DNA"/>
</dbReference>
<organism evidence="7 8">
    <name type="scientific">Streptacidiphilus jiangxiensis</name>
    <dbReference type="NCBI Taxonomy" id="235985"/>
    <lineage>
        <taxon>Bacteria</taxon>
        <taxon>Bacillati</taxon>
        <taxon>Actinomycetota</taxon>
        <taxon>Actinomycetes</taxon>
        <taxon>Kitasatosporales</taxon>
        <taxon>Streptomycetaceae</taxon>
        <taxon>Streptacidiphilus</taxon>
    </lineage>
</organism>
<dbReference type="AlphaFoldDB" id="A0A1H7WHL3"/>
<dbReference type="GO" id="GO:0016020">
    <property type="term" value="C:membrane"/>
    <property type="evidence" value="ECO:0007669"/>
    <property type="project" value="UniProtKB-SubCell"/>
</dbReference>
<feature type="region of interest" description="Disordered" evidence="5">
    <location>
        <begin position="1"/>
        <end position="28"/>
    </location>
</feature>
<evidence type="ECO:0000256" key="5">
    <source>
        <dbReference type="SAM" id="MobiDB-lite"/>
    </source>
</evidence>
<feature type="transmembrane region" description="Helical" evidence="6">
    <location>
        <begin position="357"/>
        <end position="376"/>
    </location>
</feature>
<evidence type="ECO:0000313" key="8">
    <source>
        <dbReference type="Proteomes" id="UP000183015"/>
    </source>
</evidence>
<keyword evidence="4 6" id="KW-0472">Membrane</keyword>
<keyword evidence="7" id="KW-0808">Transferase</keyword>
<dbReference type="eggNOG" id="ENOG50340DF">
    <property type="taxonomic scope" value="Bacteria"/>
</dbReference>
<evidence type="ECO:0000256" key="2">
    <source>
        <dbReference type="ARBA" id="ARBA00022692"/>
    </source>
</evidence>
<gene>
    <name evidence="7" type="ORF">SAMN05414137_120172</name>
</gene>
<dbReference type="Pfam" id="PF01040">
    <property type="entry name" value="UbiA"/>
    <property type="match status" value="1"/>
</dbReference>
<feature type="transmembrane region" description="Helical" evidence="6">
    <location>
        <begin position="329"/>
        <end position="351"/>
    </location>
</feature>
<reference evidence="8" key="1">
    <citation type="submission" date="2016-10" db="EMBL/GenBank/DDBJ databases">
        <authorList>
            <person name="Varghese N."/>
        </authorList>
    </citation>
    <scope>NUCLEOTIDE SEQUENCE [LARGE SCALE GENOMIC DNA]</scope>
    <source>
        <strain evidence="8">DSM 45096 / BCRC 16803 / CGMCC 4.1857 / CIP 109030 / JCM 12277 / KCTC 19219 / NBRC 100920 / 33214</strain>
    </source>
</reference>
<evidence type="ECO:0000256" key="1">
    <source>
        <dbReference type="ARBA" id="ARBA00004141"/>
    </source>
</evidence>
<keyword evidence="8" id="KW-1185">Reference proteome</keyword>